<keyword evidence="3" id="KW-1185">Reference proteome</keyword>
<dbReference type="InterPro" id="IPR046676">
    <property type="entry name" value="DUF6546"/>
</dbReference>
<dbReference type="EMBL" id="JAAVMX010000001">
    <property type="protein sequence ID" value="KAF4513637.1"/>
    <property type="molecule type" value="Genomic_DNA"/>
</dbReference>
<dbReference type="AlphaFoldDB" id="A0A8H4Q069"/>
<protein>
    <recommendedName>
        <fullName evidence="1">DUF6546 domain-containing protein</fullName>
    </recommendedName>
</protein>
<evidence type="ECO:0000313" key="2">
    <source>
        <dbReference type="EMBL" id="KAF4513637.1"/>
    </source>
</evidence>
<accession>A0A8H4Q069</accession>
<dbReference type="Proteomes" id="UP000557566">
    <property type="component" value="Unassembled WGS sequence"/>
</dbReference>
<dbReference type="OrthoDB" id="4688861at2759"/>
<reference evidence="2 3" key="1">
    <citation type="journal article" date="2020" name="Genome Biol. Evol.">
        <title>A new high-quality draft genome assembly of the Chinese cordyceps Ophiocordyceps sinensis.</title>
        <authorList>
            <person name="Shu R."/>
            <person name="Zhang J."/>
            <person name="Meng Q."/>
            <person name="Zhang H."/>
            <person name="Zhou G."/>
            <person name="Li M."/>
            <person name="Wu P."/>
            <person name="Zhao Y."/>
            <person name="Chen C."/>
            <person name="Qin Q."/>
        </authorList>
    </citation>
    <scope>NUCLEOTIDE SEQUENCE [LARGE SCALE GENOMIC DNA]</scope>
    <source>
        <strain evidence="2 3">IOZ07</strain>
    </source>
</reference>
<proteinExistence type="predicted"/>
<dbReference type="Pfam" id="PF20183">
    <property type="entry name" value="DUF6546"/>
    <property type="match status" value="1"/>
</dbReference>
<feature type="domain" description="DUF6546" evidence="1">
    <location>
        <begin position="249"/>
        <end position="430"/>
    </location>
</feature>
<sequence length="444" mass="50570">MGPTDTMPQWERLPAEIRYAVFEVLVPRERGMVLKHGLSQYSLVCKDWQPFFEKRLYRYLSLTQDSLHDFRRLVVRQRGLVKHIWLEIELSDDGCDTCLVCRQPPSRHSHHSNAFQAITRLWQALTSWDRDQVACPPGSLTLEISGQFPRHLEPIFRYRRTLPVGIDHLYGQVHCVSPDCGSHLLQVQVVGCFVLRRQTQHAFWPEAVAGLLHSLPNLGSVTYEPWWPLHSPPPAYLDPGHCRVITEALPKALRELTLSEDFEDYHSARRAYSMSRTYTSHRPKLMGAPDAAVGQALAERSLRLVRLSATNIVDAQDFFAAVDPAWVWGSLTSLSLTSHLLVYKKPCAHVTCLLVQAGVAALQMPQLKWMSIWNVTGGNACVFSYEATDEHTMIKWRGTRHMRLDLEVADVWSRVAELYTGRDLTIGTRGVPHTQHYGSTLRPP</sequence>
<evidence type="ECO:0000259" key="1">
    <source>
        <dbReference type="Pfam" id="PF20183"/>
    </source>
</evidence>
<organism evidence="2 3">
    <name type="scientific">Ophiocordyceps sinensis</name>
    <dbReference type="NCBI Taxonomy" id="72228"/>
    <lineage>
        <taxon>Eukaryota</taxon>
        <taxon>Fungi</taxon>
        <taxon>Dikarya</taxon>
        <taxon>Ascomycota</taxon>
        <taxon>Pezizomycotina</taxon>
        <taxon>Sordariomycetes</taxon>
        <taxon>Hypocreomycetidae</taxon>
        <taxon>Hypocreales</taxon>
        <taxon>Ophiocordycipitaceae</taxon>
        <taxon>Ophiocordyceps</taxon>
    </lineage>
</organism>
<evidence type="ECO:0000313" key="3">
    <source>
        <dbReference type="Proteomes" id="UP000557566"/>
    </source>
</evidence>
<name>A0A8H4Q069_9HYPO</name>
<comment type="caution">
    <text evidence="2">The sequence shown here is derived from an EMBL/GenBank/DDBJ whole genome shotgun (WGS) entry which is preliminary data.</text>
</comment>
<gene>
    <name evidence="2" type="ORF">G6O67_000885</name>
</gene>